<keyword evidence="3" id="KW-1185">Reference proteome</keyword>
<dbReference type="Pfam" id="PF07963">
    <property type="entry name" value="N_methyl"/>
    <property type="match status" value="1"/>
</dbReference>
<sequence length="218" mass="24522">MYRNVIKRGSAGFTLLELTIVMTIMTMLVLVLGFALRLGIKSLEKSEFKIDSLDRTRTSLRIIESQLQSFIPLKYGEVSKDSVYYFKGQEDSLSFVSSVSLWGRQGGIILVTYEVVRDRAGDTSSLVIQEESAYSGEKRSTVLLKNFKEISFNFFTKKPTDKEGDWGKSVDNSDNVPLLMSLFAESTNFKIELMVPVRARASGTFRNPTLPYMFSDGG</sequence>
<gene>
    <name evidence="2" type="ORF">MBAV_003278</name>
</gene>
<organism evidence="2 3">
    <name type="scientific">Candidatus Magnetobacterium bavaricum</name>
    <dbReference type="NCBI Taxonomy" id="29290"/>
    <lineage>
        <taxon>Bacteria</taxon>
        <taxon>Pseudomonadati</taxon>
        <taxon>Nitrospirota</taxon>
        <taxon>Thermodesulfovibrionia</taxon>
        <taxon>Thermodesulfovibrionales</taxon>
        <taxon>Candidatus Magnetobacteriaceae</taxon>
        <taxon>Candidatus Magnetobacterium</taxon>
    </lineage>
</organism>
<accession>A0A0F3GV36</accession>
<dbReference type="NCBIfam" id="TIGR02532">
    <property type="entry name" value="IV_pilin_GFxxxE"/>
    <property type="match status" value="1"/>
</dbReference>
<dbReference type="InterPro" id="IPR012902">
    <property type="entry name" value="N_methyl_site"/>
</dbReference>
<keyword evidence="1" id="KW-0472">Membrane</keyword>
<dbReference type="PROSITE" id="PS00409">
    <property type="entry name" value="PROKAR_NTER_METHYL"/>
    <property type="match status" value="1"/>
</dbReference>
<protein>
    <submittedName>
        <fullName evidence="2">Protein GspJ2</fullName>
    </submittedName>
</protein>
<evidence type="ECO:0000256" key="1">
    <source>
        <dbReference type="SAM" id="Phobius"/>
    </source>
</evidence>
<dbReference type="AlphaFoldDB" id="A0A0F3GV36"/>
<evidence type="ECO:0000313" key="3">
    <source>
        <dbReference type="Proteomes" id="UP000033423"/>
    </source>
</evidence>
<evidence type="ECO:0000313" key="2">
    <source>
        <dbReference type="EMBL" id="KJU84533.1"/>
    </source>
</evidence>
<dbReference type="Proteomes" id="UP000033423">
    <property type="component" value="Unassembled WGS sequence"/>
</dbReference>
<reference evidence="2 3" key="1">
    <citation type="submission" date="2015-02" db="EMBL/GenBank/DDBJ databases">
        <title>Single-cell genomics of uncultivated deep-branching MTB reveals a conserved set of magnetosome genes.</title>
        <authorList>
            <person name="Kolinko S."/>
            <person name="Richter M."/>
            <person name="Glockner F.O."/>
            <person name="Brachmann A."/>
            <person name="Schuler D."/>
        </authorList>
    </citation>
    <scope>NUCLEOTIDE SEQUENCE [LARGE SCALE GENOMIC DNA]</scope>
    <source>
        <strain evidence="2">TM-1</strain>
    </source>
</reference>
<name>A0A0F3GV36_9BACT</name>
<keyword evidence="1" id="KW-1133">Transmembrane helix</keyword>
<dbReference type="EMBL" id="LACI01001406">
    <property type="protein sequence ID" value="KJU84533.1"/>
    <property type="molecule type" value="Genomic_DNA"/>
</dbReference>
<proteinExistence type="predicted"/>
<keyword evidence="1" id="KW-0812">Transmembrane</keyword>
<feature type="transmembrane region" description="Helical" evidence="1">
    <location>
        <begin position="20"/>
        <end position="40"/>
    </location>
</feature>
<comment type="caution">
    <text evidence="2">The sequence shown here is derived from an EMBL/GenBank/DDBJ whole genome shotgun (WGS) entry which is preliminary data.</text>
</comment>